<reference evidence="2" key="1">
    <citation type="journal article" date="2021" name="Mol. Ecol. Resour.">
        <title>Apolygus lucorum genome provides insights into omnivorousness and mesophyll feeding.</title>
        <authorList>
            <person name="Liu Y."/>
            <person name="Liu H."/>
            <person name="Wang H."/>
            <person name="Huang T."/>
            <person name="Liu B."/>
            <person name="Yang B."/>
            <person name="Yin L."/>
            <person name="Li B."/>
            <person name="Zhang Y."/>
            <person name="Zhang S."/>
            <person name="Jiang F."/>
            <person name="Zhang X."/>
            <person name="Ren Y."/>
            <person name="Wang B."/>
            <person name="Wang S."/>
            <person name="Lu Y."/>
            <person name="Wu K."/>
            <person name="Fan W."/>
            <person name="Wang G."/>
        </authorList>
    </citation>
    <scope>NUCLEOTIDE SEQUENCE</scope>
    <source>
        <strain evidence="2">12Hb</strain>
    </source>
</reference>
<sequence>MVQCKDLFAEKRILWTSWIHHARPLGTKRGRLSANPENSKTHANSTTTPSPVEERPTSRGSSTQSEVLNEAGEYPLQTSLRSLQRGPVYHVLSLRIFKHADYGDLVIACILPRNAREADSSLSVLNAQCSNVKPEDNLYFEIIGHTGRTTVLRFFHIN</sequence>
<feature type="region of interest" description="Disordered" evidence="1">
    <location>
        <begin position="28"/>
        <end position="70"/>
    </location>
</feature>
<feature type="compositionally biased region" description="Polar residues" evidence="1">
    <location>
        <begin position="58"/>
        <end position="67"/>
    </location>
</feature>
<evidence type="ECO:0000313" key="3">
    <source>
        <dbReference type="Proteomes" id="UP000466442"/>
    </source>
</evidence>
<keyword evidence="3" id="KW-1185">Reference proteome</keyword>
<organism evidence="2 3">
    <name type="scientific">Apolygus lucorum</name>
    <name type="common">Small green plant bug</name>
    <name type="synonym">Lygocoris lucorum</name>
    <dbReference type="NCBI Taxonomy" id="248454"/>
    <lineage>
        <taxon>Eukaryota</taxon>
        <taxon>Metazoa</taxon>
        <taxon>Ecdysozoa</taxon>
        <taxon>Arthropoda</taxon>
        <taxon>Hexapoda</taxon>
        <taxon>Insecta</taxon>
        <taxon>Pterygota</taxon>
        <taxon>Neoptera</taxon>
        <taxon>Paraneoptera</taxon>
        <taxon>Hemiptera</taxon>
        <taxon>Heteroptera</taxon>
        <taxon>Panheteroptera</taxon>
        <taxon>Cimicomorpha</taxon>
        <taxon>Miridae</taxon>
        <taxon>Mirini</taxon>
        <taxon>Apolygus</taxon>
    </lineage>
</organism>
<dbReference type="AlphaFoldDB" id="A0A8S9X2L7"/>
<accession>A0A8S9X2L7</accession>
<comment type="caution">
    <text evidence="2">The sequence shown here is derived from an EMBL/GenBank/DDBJ whole genome shotgun (WGS) entry which is preliminary data.</text>
</comment>
<proteinExistence type="predicted"/>
<dbReference type="EMBL" id="WIXP02000011">
    <property type="protein sequence ID" value="KAF6203193.1"/>
    <property type="molecule type" value="Genomic_DNA"/>
</dbReference>
<protein>
    <submittedName>
        <fullName evidence="2">Uncharacterized protein</fullName>
    </submittedName>
</protein>
<evidence type="ECO:0000256" key="1">
    <source>
        <dbReference type="SAM" id="MobiDB-lite"/>
    </source>
</evidence>
<gene>
    <name evidence="2" type="ORF">GE061_003611</name>
</gene>
<evidence type="ECO:0000313" key="2">
    <source>
        <dbReference type="EMBL" id="KAF6203193.1"/>
    </source>
</evidence>
<dbReference type="Proteomes" id="UP000466442">
    <property type="component" value="Unassembled WGS sequence"/>
</dbReference>
<feature type="compositionally biased region" description="Polar residues" evidence="1">
    <location>
        <begin position="35"/>
        <end position="50"/>
    </location>
</feature>
<name>A0A8S9X2L7_APOLU</name>